<proteinExistence type="predicted"/>
<dbReference type="EMBL" id="JH159157">
    <property type="protein sequence ID" value="EGZ11879.1"/>
    <property type="molecule type" value="Genomic_DNA"/>
</dbReference>
<dbReference type="RefSeq" id="XP_009532212.1">
    <property type="nucleotide sequence ID" value="XM_009533917.1"/>
</dbReference>
<accession>G4ZXS1</accession>
<dbReference type="STRING" id="1094619.G4ZXS1"/>
<gene>
    <name evidence="1" type="ORF">PHYSODRAFT_517902</name>
</gene>
<dbReference type="OMA" id="CASKRHE"/>
<protein>
    <submittedName>
        <fullName evidence="1">Uncharacterized protein</fullName>
    </submittedName>
</protein>
<organism evidence="1 2">
    <name type="scientific">Phytophthora sojae (strain P6497)</name>
    <name type="common">Soybean stem and root rot agent</name>
    <name type="synonym">Phytophthora megasperma f. sp. glycines</name>
    <dbReference type="NCBI Taxonomy" id="1094619"/>
    <lineage>
        <taxon>Eukaryota</taxon>
        <taxon>Sar</taxon>
        <taxon>Stramenopiles</taxon>
        <taxon>Oomycota</taxon>
        <taxon>Peronosporomycetes</taxon>
        <taxon>Peronosporales</taxon>
        <taxon>Peronosporaceae</taxon>
        <taxon>Phytophthora</taxon>
    </lineage>
</organism>
<keyword evidence="2" id="KW-1185">Reference proteome</keyword>
<sequence>LNGWYPCAEFTFSDDGTSTGQNAECAVYTAPMCYPGICDPLESDNSKMDIFVKRLPAVSNADNATNVWVLTGGLGRASTSRE</sequence>
<dbReference type="GeneID" id="20659987"/>
<reference evidence="1 2" key="1">
    <citation type="journal article" date="2006" name="Science">
        <title>Phytophthora genome sequences uncover evolutionary origins and mechanisms of pathogenesis.</title>
        <authorList>
            <person name="Tyler B.M."/>
            <person name="Tripathy S."/>
            <person name="Zhang X."/>
            <person name="Dehal P."/>
            <person name="Jiang R.H."/>
            <person name="Aerts A."/>
            <person name="Arredondo F.D."/>
            <person name="Baxter L."/>
            <person name="Bensasson D."/>
            <person name="Beynon J.L."/>
            <person name="Chapman J."/>
            <person name="Damasceno C.M."/>
            <person name="Dorrance A.E."/>
            <person name="Dou D."/>
            <person name="Dickerman A.W."/>
            <person name="Dubchak I.L."/>
            <person name="Garbelotto M."/>
            <person name="Gijzen M."/>
            <person name="Gordon S.G."/>
            <person name="Govers F."/>
            <person name="Grunwald N.J."/>
            <person name="Huang W."/>
            <person name="Ivors K.L."/>
            <person name="Jones R.W."/>
            <person name="Kamoun S."/>
            <person name="Krampis K."/>
            <person name="Lamour K.H."/>
            <person name="Lee M.K."/>
            <person name="McDonald W.H."/>
            <person name="Medina M."/>
            <person name="Meijer H.J."/>
            <person name="Nordberg E.K."/>
            <person name="Maclean D.J."/>
            <person name="Ospina-Giraldo M.D."/>
            <person name="Morris P.F."/>
            <person name="Phuntumart V."/>
            <person name="Putnam N.H."/>
            <person name="Rash S."/>
            <person name="Rose J.K."/>
            <person name="Sakihama Y."/>
            <person name="Salamov A.A."/>
            <person name="Savidor A."/>
            <person name="Scheuring C.F."/>
            <person name="Smith B.M."/>
            <person name="Sobral B.W."/>
            <person name="Terry A."/>
            <person name="Torto-Alalibo T.A."/>
            <person name="Win J."/>
            <person name="Xu Z."/>
            <person name="Zhang H."/>
            <person name="Grigoriev I.V."/>
            <person name="Rokhsar D.S."/>
            <person name="Boore J.L."/>
        </authorList>
    </citation>
    <scope>NUCLEOTIDE SEQUENCE [LARGE SCALE GENOMIC DNA]</scope>
    <source>
        <strain evidence="1 2">P6497</strain>
    </source>
</reference>
<name>G4ZXS1_PHYSP</name>
<feature type="non-terminal residue" evidence="1">
    <location>
        <position position="1"/>
    </location>
</feature>
<dbReference type="InParanoid" id="G4ZXS1"/>
<dbReference type="KEGG" id="psoj:PHYSODRAFT_517902"/>
<dbReference type="Proteomes" id="UP000002640">
    <property type="component" value="Unassembled WGS sequence"/>
</dbReference>
<evidence type="ECO:0000313" key="2">
    <source>
        <dbReference type="Proteomes" id="UP000002640"/>
    </source>
</evidence>
<evidence type="ECO:0000313" key="1">
    <source>
        <dbReference type="EMBL" id="EGZ11879.1"/>
    </source>
</evidence>
<dbReference type="AlphaFoldDB" id="G4ZXS1"/>